<organism evidence="1 2">
    <name type="scientific">Naganishia adeliensis</name>
    <dbReference type="NCBI Taxonomy" id="92952"/>
    <lineage>
        <taxon>Eukaryota</taxon>
        <taxon>Fungi</taxon>
        <taxon>Dikarya</taxon>
        <taxon>Basidiomycota</taxon>
        <taxon>Agaricomycotina</taxon>
        <taxon>Tremellomycetes</taxon>
        <taxon>Filobasidiales</taxon>
        <taxon>Filobasidiaceae</taxon>
        <taxon>Naganishia</taxon>
    </lineage>
</organism>
<gene>
    <name evidence="1" type="ORF">QFC20_007633</name>
</gene>
<proteinExistence type="predicted"/>
<reference evidence="1" key="1">
    <citation type="submission" date="2023-04" db="EMBL/GenBank/DDBJ databases">
        <title>Draft Genome sequencing of Naganishia species isolated from polar environments using Oxford Nanopore Technology.</title>
        <authorList>
            <person name="Leo P."/>
            <person name="Venkateswaran K."/>
        </authorList>
    </citation>
    <scope>NUCLEOTIDE SEQUENCE</scope>
    <source>
        <strain evidence="1">MNA-CCFEE 5262</strain>
    </source>
</reference>
<evidence type="ECO:0000313" key="2">
    <source>
        <dbReference type="Proteomes" id="UP001230649"/>
    </source>
</evidence>
<accession>A0ACC2UX70</accession>
<sequence length="976" mass="108953">MTLTCLTCKKKGFRTLDEMQYHAEEHHSWCIVCKTTFTDAAQVEAHRRERPCTCTFCFRCFSSQVGLEDHLKTSKVHLVKEKGLLEPKSNGWGAGPYFACNICSDQYQQLHQLQHHRRQQHEEFFGTPTSAVPRSRTTTSSGPSPINASVFIGTNATSPSRSRKDDPTARREAFEYVDMVKKQCSDRPHMYSRFLDVVVQLKQDNASASKVINSICAMFYDRPVLLNGFNMFLQTGCRIECLPSAQVVGSENVDETGENAMGGGMRIRLTTPEGTVLRRAEEFADSELAGKTSRKSKKRKEKVIVDKGEKRRKLDIQATQNNPLPVGTNTTLRSATPTSRVSAPNISPSALPSAMNVQKLSTTIMPPPSQTETTPPSPLRDAMKYVAVVKKEFLDQPAVYHQFRAIVKHLQDETMNVPEVMKSVCTLFHARPILLEGFNALLPSGHSIHCQSPVDSTNVNAVRQSEGETNGKVVRIHISTPEGTVPWSSDGEDDAADGLETGRTSQVQKETLPTSGQQIRIHPPQEPLALVTPAITSREPGEGAFANAVKERFGNDLETYQEFLQIMRDYQAKIKDVTAVHLQISHLFRSAPDLLKVFSDLTPLALGEDPPSEQQLTPPTESKPSSKSERRQQKRKHSSSELDLEQSSSLQGSGEVDPLKSAKDTGSAKKTKKRKVADTNDEAATVKKKRARADISGQALPSTPKSVSKPFFCSICNTTIDAFADLAHHLLNSCSYASGSQIPEAQGFSCHTCEKRFSHPQAFEAHLNKKKKHMRVRDRKSKRVPAKKIVPQYDRDHELEYLSTPPRRPASSPANAKRRLEFETPTAPAPRSEPISPTLLEVIGVEDCTMHCRQCDVDFQTVEGLVDHFTEEHGDDTSYCYTCDETFAKPHLLWPHLYTSPRHENAPPESKFEFSSTAYRWEALMTGQRCSGEAPIDMSGANETRKRRISRVKLRPDKPKVESQVVFEDLDQDPFL</sequence>
<name>A0ACC2UX70_9TREE</name>
<protein>
    <submittedName>
        <fullName evidence="1">Uncharacterized protein</fullName>
    </submittedName>
</protein>
<keyword evidence="2" id="KW-1185">Reference proteome</keyword>
<comment type="caution">
    <text evidence="1">The sequence shown here is derived from an EMBL/GenBank/DDBJ whole genome shotgun (WGS) entry which is preliminary data.</text>
</comment>
<evidence type="ECO:0000313" key="1">
    <source>
        <dbReference type="EMBL" id="KAJ9091443.1"/>
    </source>
</evidence>
<dbReference type="EMBL" id="JASBWS010000201">
    <property type="protein sequence ID" value="KAJ9091443.1"/>
    <property type="molecule type" value="Genomic_DNA"/>
</dbReference>
<dbReference type="Proteomes" id="UP001230649">
    <property type="component" value="Unassembled WGS sequence"/>
</dbReference>